<dbReference type="PRINTS" id="PR00203">
    <property type="entry name" value="AMYLOIDA4"/>
</dbReference>
<dbReference type="Pfam" id="PF12925">
    <property type="entry name" value="APP_E2"/>
    <property type="match status" value="1"/>
</dbReference>
<keyword evidence="5" id="KW-0040">ANK repeat</keyword>
<proteinExistence type="inferred from homology"/>
<dbReference type="PROSITE" id="PS51870">
    <property type="entry name" value="APP_E2"/>
    <property type="match status" value="1"/>
</dbReference>
<evidence type="ECO:0000313" key="11">
    <source>
        <dbReference type="EMBL" id="CAG2241343.1"/>
    </source>
</evidence>
<feature type="transmembrane region" description="Helical" evidence="8">
    <location>
        <begin position="517"/>
        <end position="538"/>
    </location>
</feature>
<dbReference type="InterPro" id="IPR002110">
    <property type="entry name" value="Ankyrin_rpt"/>
</dbReference>
<evidence type="ECO:0000256" key="7">
    <source>
        <dbReference type="SAM" id="MobiDB-lite"/>
    </source>
</evidence>
<dbReference type="SMART" id="SM00248">
    <property type="entry name" value="ANK"/>
    <property type="match status" value="3"/>
</dbReference>
<dbReference type="PROSITE" id="PS00320">
    <property type="entry name" value="APP_INTRA"/>
    <property type="match status" value="1"/>
</dbReference>
<feature type="repeat" description="ANK" evidence="5">
    <location>
        <begin position="39"/>
        <end position="71"/>
    </location>
</feature>
<dbReference type="InterPro" id="IPR019745">
    <property type="entry name" value="Amyloid_glyco_intracell_CS"/>
</dbReference>
<dbReference type="AlphaFoldDB" id="A0A8S3U691"/>
<protein>
    <submittedName>
        <fullName evidence="11">APP</fullName>
    </submittedName>
</protein>
<dbReference type="GO" id="GO:0016020">
    <property type="term" value="C:membrane"/>
    <property type="evidence" value="ECO:0007669"/>
    <property type="project" value="UniProtKB-SubCell"/>
</dbReference>
<feature type="region of interest" description="Disordered" evidence="7">
    <location>
        <begin position="77"/>
        <end position="98"/>
    </location>
</feature>
<evidence type="ECO:0000256" key="6">
    <source>
        <dbReference type="PROSITE-ProRule" id="PRU01218"/>
    </source>
</evidence>
<evidence type="ECO:0000256" key="3">
    <source>
        <dbReference type="ARBA" id="ARBA00022989"/>
    </source>
</evidence>
<dbReference type="PANTHER" id="PTHR23103:SF15">
    <property type="entry name" value="AMYLOID-BETA-LIKE PROTEIN"/>
    <property type="match status" value="1"/>
</dbReference>
<comment type="caution">
    <text evidence="11">The sequence shown here is derived from an EMBL/GenBank/DDBJ whole genome shotgun (WGS) entry which is preliminary data.</text>
</comment>
<dbReference type="PROSITE" id="PS50088">
    <property type="entry name" value="ANK_REPEAT"/>
    <property type="match status" value="3"/>
</dbReference>
<dbReference type="PANTHER" id="PTHR23103">
    <property type="entry name" value="ALZHEIMER'S DISEASE BETA-AMYLOID RELATED"/>
    <property type="match status" value="1"/>
</dbReference>
<dbReference type="Gene3D" id="1.25.40.20">
    <property type="entry name" value="Ankyrin repeat-containing domain"/>
    <property type="match status" value="2"/>
</dbReference>
<feature type="domain" description="E2" evidence="10">
    <location>
        <begin position="212"/>
        <end position="408"/>
    </location>
</feature>
<evidence type="ECO:0000256" key="9">
    <source>
        <dbReference type="SAM" id="SignalP"/>
    </source>
</evidence>
<keyword evidence="2 8" id="KW-0812">Transmembrane</keyword>
<keyword evidence="3 8" id="KW-1133">Transmembrane helix</keyword>
<name>A0A8S3U691_MYTED</name>
<dbReference type="SUPFAM" id="SSF109843">
    <property type="entry name" value="CAPPD, an extracellular domain of amyloid beta A4 protein"/>
    <property type="match status" value="1"/>
</dbReference>
<reference evidence="11" key="1">
    <citation type="submission" date="2021-03" db="EMBL/GenBank/DDBJ databases">
        <authorList>
            <person name="Bekaert M."/>
        </authorList>
    </citation>
    <scope>NUCLEOTIDE SEQUENCE</scope>
</reference>
<dbReference type="InterPro" id="IPR008155">
    <property type="entry name" value="Amyloid_glyco"/>
</dbReference>
<dbReference type="GO" id="GO:0007409">
    <property type="term" value="P:axonogenesis"/>
    <property type="evidence" value="ECO:0007669"/>
    <property type="project" value="TreeGrafter"/>
</dbReference>
<dbReference type="OrthoDB" id="6147836at2759"/>
<dbReference type="SUPFAM" id="SSF48403">
    <property type="entry name" value="Ankyrin repeat"/>
    <property type="match status" value="1"/>
</dbReference>
<dbReference type="GO" id="GO:0007417">
    <property type="term" value="P:central nervous system development"/>
    <property type="evidence" value="ECO:0007669"/>
    <property type="project" value="TreeGrafter"/>
</dbReference>
<feature type="signal peptide" evidence="9">
    <location>
        <begin position="1"/>
        <end position="18"/>
    </location>
</feature>
<gene>
    <name evidence="11" type="ORF">MEDL_53571</name>
</gene>
<evidence type="ECO:0000313" key="12">
    <source>
        <dbReference type="Proteomes" id="UP000683360"/>
    </source>
</evidence>
<dbReference type="Gene3D" id="1.20.120.770">
    <property type="entry name" value="Amyloid precursor protein, E2 domain"/>
    <property type="match status" value="1"/>
</dbReference>
<dbReference type="Pfam" id="PF10515">
    <property type="entry name" value="APP_amyloid"/>
    <property type="match status" value="1"/>
</dbReference>
<accession>A0A8S3U691</accession>
<dbReference type="Gene3D" id="2.30.29.30">
    <property type="entry name" value="Pleckstrin-homology domain (PH domain)/Phosphotyrosine-binding domain (PTB)"/>
    <property type="match status" value="1"/>
</dbReference>
<feature type="repeat" description="ANK" evidence="5">
    <location>
        <begin position="126"/>
        <end position="158"/>
    </location>
</feature>
<evidence type="ECO:0000256" key="5">
    <source>
        <dbReference type="PROSITE-ProRule" id="PRU00023"/>
    </source>
</evidence>
<dbReference type="Proteomes" id="UP000683360">
    <property type="component" value="Unassembled WGS sequence"/>
</dbReference>
<comment type="similarity">
    <text evidence="6">Belongs to the APP family.</text>
</comment>
<keyword evidence="9" id="KW-0732">Signal</keyword>
<organism evidence="11 12">
    <name type="scientific">Mytilus edulis</name>
    <name type="common">Blue mussel</name>
    <dbReference type="NCBI Taxonomy" id="6550"/>
    <lineage>
        <taxon>Eukaryota</taxon>
        <taxon>Metazoa</taxon>
        <taxon>Spiralia</taxon>
        <taxon>Lophotrochozoa</taxon>
        <taxon>Mollusca</taxon>
        <taxon>Bivalvia</taxon>
        <taxon>Autobranchia</taxon>
        <taxon>Pteriomorphia</taxon>
        <taxon>Mytilida</taxon>
        <taxon>Mytiloidea</taxon>
        <taxon>Mytilidae</taxon>
        <taxon>Mytilinae</taxon>
        <taxon>Mytilus</taxon>
    </lineage>
</organism>
<dbReference type="Pfam" id="PF00023">
    <property type="entry name" value="Ank"/>
    <property type="match status" value="1"/>
</dbReference>
<dbReference type="InterPro" id="IPR011993">
    <property type="entry name" value="PH-like_dom_sf"/>
</dbReference>
<evidence type="ECO:0000256" key="8">
    <source>
        <dbReference type="SAM" id="Phobius"/>
    </source>
</evidence>
<evidence type="ECO:0000256" key="2">
    <source>
        <dbReference type="ARBA" id="ARBA00022692"/>
    </source>
</evidence>
<dbReference type="Pfam" id="PF12796">
    <property type="entry name" value="Ank_2"/>
    <property type="match status" value="1"/>
</dbReference>
<dbReference type="PROSITE" id="PS50297">
    <property type="entry name" value="ANK_REP_REGION"/>
    <property type="match status" value="3"/>
</dbReference>
<dbReference type="InterPro" id="IPR024329">
    <property type="entry name" value="Amyloid_glyco_E2_domain"/>
</dbReference>
<feature type="repeat" description="ANK" evidence="5">
    <location>
        <begin position="6"/>
        <end position="38"/>
    </location>
</feature>
<dbReference type="EMBL" id="CAJPWZ010002583">
    <property type="protein sequence ID" value="CAG2241343.1"/>
    <property type="molecule type" value="Genomic_DNA"/>
</dbReference>
<dbReference type="InterPro" id="IPR036770">
    <property type="entry name" value="Ankyrin_rpt-contain_sf"/>
</dbReference>
<feature type="compositionally biased region" description="Gly residues" evidence="7">
    <location>
        <begin position="80"/>
        <end position="90"/>
    </location>
</feature>
<keyword evidence="4 8" id="KW-0472">Membrane</keyword>
<sequence length="590" mass="67222">MLILQFGWTPLMLAAMGGHLEVVTYLVTHGSQLEATDRDGLTPLMWAAEGGHLEVVTYLVTQGSQLEATNRNGIDTINVGGLGRTPGGGDLPSHSRKSDGMTPLMLAAVERTPGGGDFPSHSRKSDGQTALHYAAKYGEIDTTKWLIDQGCSPWVKTKEIVFVSTEVRRTLEVTEKPLDVPVELTPVKTKPQEILLGGDDNKEDAYIAYLRADDSFLSKYENEHDKFLAAESAMDSHHHERITKMMKEWQEARTNVNKLKESNPKGAEKLNKDIMQRFQRLYSGYEQADQAEKKQLVALHMQHRQAELNKRKRINLEKYMAELQKQPPKVHKVKKFLEAYIRVEEKDRMHTLNHFTHVRRSDPAEAKHMQKDTSEHLKVIDERIKQSLDMLHHYKKIEKEILPDIKDFLSHYKSLSESALHVIMRPFTQEELRKSKTDDGFDNSESWDNEKIQIPLNNKQEVIIDQPLEESQDDNQEDMENEHQGFAAQHLSDQQNVKHQGFVNNPVHHIVNSTGSVFGIAIGSVAVFVIIVVAVIMLRRNKSHRHPVTHGFVEVDPAASPEERHVANMQMNGYENPTYKYFELSGVKKC</sequence>
<comment type="subcellular location">
    <subcellularLocation>
        <location evidence="1">Membrane</location>
        <topology evidence="1">Single-pass type I membrane protein</topology>
    </subcellularLocation>
</comment>
<evidence type="ECO:0000256" key="4">
    <source>
        <dbReference type="ARBA" id="ARBA00023136"/>
    </source>
</evidence>
<evidence type="ECO:0000259" key="10">
    <source>
        <dbReference type="PROSITE" id="PS51870"/>
    </source>
</evidence>
<keyword evidence="12" id="KW-1185">Reference proteome</keyword>
<dbReference type="InterPro" id="IPR036176">
    <property type="entry name" value="E2_sf"/>
</dbReference>
<dbReference type="InterPro" id="IPR019543">
    <property type="entry name" value="APP_amyloid_C"/>
</dbReference>
<dbReference type="GO" id="GO:0008201">
    <property type="term" value="F:heparin binding"/>
    <property type="evidence" value="ECO:0007669"/>
    <property type="project" value="UniProtKB-UniRule"/>
</dbReference>
<evidence type="ECO:0000256" key="1">
    <source>
        <dbReference type="ARBA" id="ARBA00004479"/>
    </source>
</evidence>
<feature type="chain" id="PRO_5035834105" evidence="9">
    <location>
        <begin position="19"/>
        <end position="590"/>
    </location>
</feature>